<evidence type="ECO:0000256" key="10">
    <source>
        <dbReference type="ARBA" id="ARBA00023180"/>
    </source>
</evidence>
<dbReference type="AlphaFoldDB" id="A0A8B7XHV1"/>
<dbReference type="OrthoDB" id="10264956at2759"/>
<proteinExistence type="inferred from homology"/>
<dbReference type="GO" id="GO:0003828">
    <property type="term" value="F:alpha-N-acetylneuraminate alpha-2,8-sialyltransferase activity"/>
    <property type="evidence" value="ECO:0007669"/>
    <property type="project" value="TreeGrafter"/>
</dbReference>
<dbReference type="InterPro" id="IPR038578">
    <property type="entry name" value="GT29-like_sf"/>
</dbReference>
<evidence type="ECO:0000256" key="7">
    <source>
        <dbReference type="ARBA" id="ARBA00022989"/>
    </source>
</evidence>
<keyword evidence="5" id="KW-0812">Transmembrane</keyword>
<comment type="similarity">
    <text evidence="2">Belongs to the glycosyltransferase 29 family.</text>
</comment>
<dbReference type="GO" id="GO:0000139">
    <property type="term" value="C:Golgi membrane"/>
    <property type="evidence" value="ECO:0007669"/>
    <property type="project" value="UniProtKB-SubCell"/>
</dbReference>
<dbReference type="Pfam" id="PF00777">
    <property type="entry name" value="Glyco_transf_29"/>
    <property type="match status" value="1"/>
</dbReference>
<dbReference type="RefSeq" id="XP_022079694.1">
    <property type="nucleotide sequence ID" value="XM_022224002.1"/>
</dbReference>
<evidence type="ECO:0000313" key="11">
    <source>
        <dbReference type="Proteomes" id="UP000694845"/>
    </source>
</evidence>
<evidence type="ECO:0000313" key="12">
    <source>
        <dbReference type="RefSeq" id="XP_022079691.1"/>
    </source>
</evidence>
<dbReference type="GO" id="GO:0009311">
    <property type="term" value="P:oligosaccharide metabolic process"/>
    <property type="evidence" value="ECO:0007669"/>
    <property type="project" value="TreeGrafter"/>
</dbReference>
<dbReference type="OMA" id="NATVEYW"/>
<keyword evidence="8" id="KW-0333">Golgi apparatus</keyword>
<dbReference type="RefSeq" id="XP_022079692.1">
    <property type="nucleotide sequence ID" value="XM_022224000.1"/>
</dbReference>
<gene>
    <name evidence="12 13 14" type="primary">LOC110973305</name>
</gene>
<keyword evidence="4" id="KW-0808">Transferase</keyword>
<sequence length="392" mass="44526">MRFHAILVSLRILTWAGLALIMLMVAHRENPTLRDALVSMVKAKAEQRPAFVDSLPALVNATLPTTPTSAIASVIKTFSSFQDETLFMYQKYILPKWKLRPRRVDKIRREIFESSDSATIDQFVLTQQNTNSATPLPFYAKNLGFHGILYKPKPDLLKFLPKGPIFPKGTLLNKCSVVGNGGILLRSACGKEIDSADYVLRCNLVPIRKFGVDAGFKTNLTTMNPSIMATRYNGFRFAGDVKRFQEDLHEYRGHLFLPCMIQGAVLKTCISKLLPAILEGHKHSRLASVTIGNPKHLLGILEMWRPAGIAYMSTGFYLAQTALTLCKEVHLYGFWAFNRTWYPIPKTLKYHFFDEMVKSNSHKFNNEFQILWQQHAEGILKIHPDDCEDPDY</sequence>
<evidence type="ECO:0000313" key="13">
    <source>
        <dbReference type="RefSeq" id="XP_022079692.1"/>
    </source>
</evidence>
<dbReference type="InterPro" id="IPR050943">
    <property type="entry name" value="Glycosyltr_29_Sialyltrsf"/>
</dbReference>
<evidence type="ECO:0000256" key="2">
    <source>
        <dbReference type="ARBA" id="ARBA00006003"/>
    </source>
</evidence>
<dbReference type="RefSeq" id="XP_022079691.1">
    <property type="nucleotide sequence ID" value="XM_022223999.1"/>
</dbReference>
<keyword evidence="11" id="KW-1185">Reference proteome</keyword>
<evidence type="ECO:0000256" key="5">
    <source>
        <dbReference type="ARBA" id="ARBA00022692"/>
    </source>
</evidence>
<dbReference type="GeneID" id="110973305"/>
<keyword evidence="9" id="KW-0472">Membrane</keyword>
<keyword evidence="6" id="KW-0735">Signal-anchor</keyword>
<keyword evidence="3" id="KW-0328">Glycosyltransferase</keyword>
<organism evidence="11 13">
    <name type="scientific">Acanthaster planci</name>
    <name type="common">Crown-of-thorns starfish</name>
    <dbReference type="NCBI Taxonomy" id="133434"/>
    <lineage>
        <taxon>Eukaryota</taxon>
        <taxon>Metazoa</taxon>
        <taxon>Echinodermata</taxon>
        <taxon>Eleutherozoa</taxon>
        <taxon>Asterozoa</taxon>
        <taxon>Asteroidea</taxon>
        <taxon>Valvatacea</taxon>
        <taxon>Valvatida</taxon>
        <taxon>Acanthasteridae</taxon>
        <taxon>Acanthaster</taxon>
    </lineage>
</organism>
<dbReference type="KEGG" id="aplc:110973305"/>
<name>A0A8B7XHV1_ACAPL</name>
<dbReference type="GO" id="GO:0006491">
    <property type="term" value="P:N-glycan processing"/>
    <property type="evidence" value="ECO:0007669"/>
    <property type="project" value="TreeGrafter"/>
</dbReference>
<protein>
    <submittedName>
        <fullName evidence="12 13">Alpha-N-acetylneuraminide alpha-2,8-sialyltransferase-like</fullName>
    </submittedName>
</protein>
<keyword evidence="7" id="KW-1133">Transmembrane helix</keyword>
<evidence type="ECO:0000256" key="1">
    <source>
        <dbReference type="ARBA" id="ARBA00004323"/>
    </source>
</evidence>
<dbReference type="PANTHER" id="PTHR11987">
    <property type="entry name" value="ALPHA-2,8-SIALYLTRANSFERASE"/>
    <property type="match status" value="1"/>
</dbReference>
<dbReference type="Proteomes" id="UP000694845">
    <property type="component" value="Unplaced"/>
</dbReference>
<keyword evidence="10" id="KW-0325">Glycoprotein</keyword>
<evidence type="ECO:0000256" key="9">
    <source>
        <dbReference type="ARBA" id="ARBA00023136"/>
    </source>
</evidence>
<reference evidence="12 13" key="1">
    <citation type="submission" date="2025-04" db="UniProtKB">
        <authorList>
            <consortium name="RefSeq"/>
        </authorList>
    </citation>
    <scope>IDENTIFICATION</scope>
</reference>
<evidence type="ECO:0000256" key="6">
    <source>
        <dbReference type="ARBA" id="ARBA00022968"/>
    </source>
</evidence>
<dbReference type="CDD" id="cd23963">
    <property type="entry name" value="GT29_ST8SIA"/>
    <property type="match status" value="1"/>
</dbReference>
<comment type="subcellular location">
    <subcellularLocation>
        <location evidence="1">Golgi apparatus membrane</location>
        <topology evidence="1">Single-pass type II membrane protein</topology>
    </subcellularLocation>
</comment>
<dbReference type="Gene3D" id="3.90.1480.20">
    <property type="entry name" value="Glycosyl transferase family 29"/>
    <property type="match status" value="1"/>
</dbReference>
<evidence type="ECO:0000256" key="3">
    <source>
        <dbReference type="ARBA" id="ARBA00022676"/>
    </source>
</evidence>
<evidence type="ECO:0000256" key="8">
    <source>
        <dbReference type="ARBA" id="ARBA00023034"/>
    </source>
</evidence>
<dbReference type="PANTHER" id="PTHR11987:SF54">
    <property type="entry name" value="ST8 ALPHA-N-ACETYL-NEURAMINIDE ALPHA-2,8-SIALYLTRANSFERASE 6"/>
    <property type="match status" value="1"/>
</dbReference>
<evidence type="ECO:0000256" key="4">
    <source>
        <dbReference type="ARBA" id="ARBA00022679"/>
    </source>
</evidence>
<dbReference type="InterPro" id="IPR001675">
    <property type="entry name" value="Glyco_trans_29"/>
</dbReference>
<accession>A0A8B7XHV1</accession>
<evidence type="ECO:0000313" key="14">
    <source>
        <dbReference type="RefSeq" id="XP_022079694.1"/>
    </source>
</evidence>